<dbReference type="Gene3D" id="2.40.10.10">
    <property type="entry name" value="Trypsin-like serine proteases"/>
    <property type="match status" value="2"/>
</dbReference>
<dbReference type="InterPro" id="IPR043504">
    <property type="entry name" value="Peptidase_S1_PA_chymotrypsin"/>
</dbReference>
<dbReference type="CDD" id="cd00190">
    <property type="entry name" value="Tryp_SPc"/>
    <property type="match status" value="1"/>
</dbReference>
<name>A0A2G9SMH9_AQUCT</name>
<dbReference type="PANTHER" id="PTHR24252:SF26">
    <property type="entry name" value="TRANSMEMBRANE SERINE PROTEASE 9"/>
    <property type="match status" value="1"/>
</dbReference>
<dbReference type="GO" id="GO:0006508">
    <property type="term" value="P:proteolysis"/>
    <property type="evidence" value="ECO:0007669"/>
    <property type="project" value="InterPro"/>
</dbReference>
<protein>
    <recommendedName>
        <fullName evidence="3">Peptidase S1 domain-containing protein</fullName>
    </recommendedName>
</protein>
<feature type="non-terminal residue" evidence="4">
    <location>
        <position position="333"/>
    </location>
</feature>
<dbReference type="Proteomes" id="UP000228934">
    <property type="component" value="Unassembled WGS sequence"/>
</dbReference>
<feature type="compositionally biased region" description="Polar residues" evidence="2">
    <location>
        <begin position="131"/>
        <end position="142"/>
    </location>
</feature>
<dbReference type="AlphaFoldDB" id="A0A2G9SMH9"/>
<evidence type="ECO:0000256" key="2">
    <source>
        <dbReference type="SAM" id="MobiDB-lite"/>
    </source>
</evidence>
<dbReference type="SUPFAM" id="SSF50494">
    <property type="entry name" value="Trypsin-like serine proteases"/>
    <property type="match status" value="2"/>
</dbReference>
<evidence type="ECO:0000259" key="3">
    <source>
        <dbReference type="PROSITE" id="PS50240"/>
    </source>
</evidence>
<dbReference type="EMBL" id="KV922998">
    <property type="protein sequence ID" value="PIO40673.1"/>
    <property type="molecule type" value="Genomic_DNA"/>
</dbReference>
<evidence type="ECO:0000256" key="1">
    <source>
        <dbReference type="ARBA" id="ARBA00023157"/>
    </source>
</evidence>
<gene>
    <name evidence="4" type="ORF">AB205_0204790</name>
</gene>
<dbReference type="InterPro" id="IPR001254">
    <property type="entry name" value="Trypsin_dom"/>
</dbReference>
<dbReference type="PANTHER" id="PTHR24252">
    <property type="entry name" value="ACROSIN-RELATED"/>
    <property type="match status" value="1"/>
</dbReference>
<feature type="domain" description="Peptidase S1" evidence="3">
    <location>
        <begin position="1"/>
        <end position="77"/>
    </location>
</feature>
<evidence type="ECO:0000313" key="4">
    <source>
        <dbReference type="EMBL" id="PIO40673.1"/>
    </source>
</evidence>
<sequence>MQRPPTEIRHSSKDVPINYSIFLLQGDSGGPLVCEEPTGKFFLAGIVSWGVGCAEARRPGVYVRVSKVRNWIQGVISAPTPMETHTSFVTTTSSIKRTTNSKATTARPMTKHSTTKSKPGSSTLPAKPTQKPLSTSKPQVQIRSHGPTLPPLSPHCLTNFDSSRSEWHFTAVSANEERESQKAESPAQHHCIGMGLRTKLDQVTAHMGSTALNGADNLAVKINLKRVIQHPHFNPLTLDFDVAVVELSSPLTFNKFVQPVCLPSALQKFPAGWKCMISGWGNIKEGNVSKPEVLQKASVGIIDQKICSVLYNFSITERMICAGFLDGKVDSCQ</sequence>
<reference evidence="5" key="1">
    <citation type="journal article" date="2017" name="Nat. Commun.">
        <title>The North American bullfrog draft genome provides insight into hormonal regulation of long noncoding RNA.</title>
        <authorList>
            <person name="Hammond S.A."/>
            <person name="Warren R.L."/>
            <person name="Vandervalk B.P."/>
            <person name="Kucuk E."/>
            <person name="Khan H."/>
            <person name="Gibb E.A."/>
            <person name="Pandoh P."/>
            <person name="Kirk H."/>
            <person name="Zhao Y."/>
            <person name="Jones M."/>
            <person name="Mungall A.J."/>
            <person name="Coope R."/>
            <person name="Pleasance S."/>
            <person name="Moore R.A."/>
            <person name="Holt R.A."/>
            <person name="Round J.M."/>
            <person name="Ohora S."/>
            <person name="Walle B.V."/>
            <person name="Veldhoen N."/>
            <person name="Helbing C.C."/>
            <person name="Birol I."/>
        </authorList>
    </citation>
    <scope>NUCLEOTIDE SEQUENCE [LARGE SCALE GENOMIC DNA]</scope>
</reference>
<keyword evidence="1" id="KW-1015">Disulfide bond</keyword>
<keyword evidence="5" id="KW-1185">Reference proteome</keyword>
<dbReference type="OrthoDB" id="10012881at2759"/>
<dbReference type="PROSITE" id="PS50240">
    <property type="entry name" value="TRYPSIN_DOM"/>
    <property type="match status" value="2"/>
</dbReference>
<proteinExistence type="predicted"/>
<feature type="domain" description="Peptidase S1" evidence="3">
    <location>
        <begin position="190"/>
        <end position="333"/>
    </location>
</feature>
<dbReference type="Pfam" id="PF00089">
    <property type="entry name" value="Trypsin"/>
    <property type="match status" value="2"/>
</dbReference>
<feature type="compositionally biased region" description="Polar residues" evidence="2">
    <location>
        <begin position="87"/>
        <end position="104"/>
    </location>
</feature>
<dbReference type="InterPro" id="IPR009003">
    <property type="entry name" value="Peptidase_S1_PA"/>
</dbReference>
<dbReference type="SMART" id="SM00020">
    <property type="entry name" value="Tryp_SPc"/>
    <property type="match status" value="1"/>
</dbReference>
<feature type="region of interest" description="Disordered" evidence="2">
    <location>
        <begin position="87"/>
        <end position="153"/>
    </location>
</feature>
<organism evidence="4 5">
    <name type="scientific">Aquarana catesbeiana</name>
    <name type="common">American bullfrog</name>
    <name type="synonym">Rana catesbeiana</name>
    <dbReference type="NCBI Taxonomy" id="8400"/>
    <lineage>
        <taxon>Eukaryota</taxon>
        <taxon>Metazoa</taxon>
        <taxon>Chordata</taxon>
        <taxon>Craniata</taxon>
        <taxon>Vertebrata</taxon>
        <taxon>Euteleostomi</taxon>
        <taxon>Amphibia</taxon>
        <taxon>Batrachia</taxon>
        <taxon>Anura</taxon>
        <taxon>Neobatrachia</taxon>
        <taxon>Ranoidea</taxon>
        <taxon>Ranidae</taxon>
        <taxon>Aquarana</taxon>
    </lineage>
</organism>
<dbReference type="GO" id="GO:0004252">
    <property type="term" value="F:serine-type endopeptidase activity"/>
    <property type="evidence" value="ECO:0007669"/>
    <property type="project" value="InterPro"/>
</dbReference>
<evidence type="ECO:0000313" key="5">
    <source>
        <dbReference type="Proteomes" id="UP000228934"/>
    </source>
</evidence>
<accession>A0A2G9SMH9</accession>